<organism evidence="3 4">
    <name type="scientific">Candidula unifasciata</name>
    <dbReference type="NCBI Taxonomy" id="100452"/>
    <lineage>
        <taxon>Eukaryota</taxon>
        <taxon>Metazoa</taxon>
        <taxon>Spiralia</taxon>
        <taxon>Lophotrochozoa</taxon>
        <taxon>Mollusca</taxon>
        <taxon>Gastropoda</taxon>
        <taxon>Heterobranchia</taxon>
        <taxon>Euthyneura</taxon>
        <taxon>Panpulmonata</taxon>
        <taxon>Eupulmonata</taxon>
        <taxon>Stylommatophora</taxon>
        <taxon>Helicina</taxon>
        <taxon>Helicoidea</taxon>
        <taxon>Geomitridae</taxon>
        <taxon>Candidula</taxon>
    </lineage>
</organism>
<dbReference type="GO" id="GO:0016020">
    <property type="term" value="C:membrane"/>
    <property type="evidence" value="ECO:0007669"/>
    <property type="project" value="TreeGrafter"/>
</dbReference>
<dbReference type="Pfam" id="PF12578">
    <property type="entry name" value="3-PAP"/>
    <property type="match status" value="1"/>
</dbReference>
<dbReference type="OrthoDB" id="271628at2759"/>
<dbReference type="Pfam" id="PF06602">
    <property type="entry name" value="Myotub-related"/>
    <property type="match status" value="1"/>
</dbReference>
<dbReference type="GO" id="GO:0005737">
    <property type="term" value="C:cytoplasm"/>
    <property type="evidence" value="ECO:0007669"/>
    <property type="project" value="TreeGrafter"/>
</dbReference>
<feature type="domain" description="Myotubularin phosphatase" evidence="2">
    <location>
        <begin position="1"/>
        <end position="217"/>
    </location>
</feature>
<comment type="caution">
    <text evidence="3">The sequence shown here is derived from an EMBL/GenBank/DDBJ whole genome shotgun (WGS) entry which is preliminary data.</text>
</comment>
<evidence type="ECO:0000256" key="1">
    <source>
        <dbReference type="ARBA" id="ARBA00007471"/>
    </source>
</evidence>
<dbReference type="AlphaFoldDB" id="A0A8S3ZZ31"/>
<evidence type="ECO:0000313" key="3">
    <source>
        <dbReference type="EMBL" id="CAG5132935.1"/>
    </source>
</evidence>
<protein>
    <recommendedName>
        <fullName evidence="2">Myotubularin phosphatase domain-containing protein</fullName>
    </recommendedName>
</protein>
<dbReference type="InterPro" id="IPR022587">
    <property type="entry name" value="MTMR12-like_C"/>
</dbReference>
<accession>A0A8S3ZZ31</accession>
<dbReference type="SUPFAM" id="SSF52799">
    <property type="entry name" value="(Phosphotyrosine protein) phosphatases II"/>
    <property type="match status" value="1"/>
</dbReference>
<dbReference type="InterPro" id="IPR010569">
    <property type="entry name" value="Myotubularin-like_Pase_dom"/>
</dbReference>
<dbReference type="EMBL" id="CAJHNH020005768">
    <property type="protein sequence ID" value="CAG5132935.1"/>
    <property type="molecule type" value="Genomic_DNA"/>
</dbReference>
<dbReference type="Proteomes" id="UP000678393">
    <property type="component" value="Unassembled WGS sequence"/>
</dbReference>
<reference evidence="3" key="1">
    <citation type="submission" date="2021-04" db="EMBL/GenBank/DDBJ databases">
        <authorList>
            <consortium name="Molecular Ecology Group"/>
        </authorList>
    </citation>
    <scope>NUCLEOTIDE SEQUENCE</scope>
</reference>
<evidence type="ECO:0000259" key="2">
    <source>
        <dbReference type="PROSITE" id="PS51339"/>
    </source>
</evidence>
<keyword evidence="4" id="KW-1185">Reference proteome</keyword>
<gene>
    <name evidence="3" type="ORF">CUNI_LOCUS18493</name>
</gene>
<dbReference type="PROSITE" id="PS51339">
    <property type="entry name" value="PPASE_MYOTUBULARIN"/>
    <property type="match status" value="1"/>
</dbReference>
<name>A0A8S3ZZ31_9EUPU</name>
<comment type="similarity">
    <text evidence="1">Belongs to the protein-tyrosine phosphatase family. Non-receptor class myotubularin subfamily.</text>
</comment>
<feature type="non-terminal residue" evidence="3">
    <location>
        <position position="344"/>
    </location>
</feature>
<evidence type="ECO:0000313" key="4">
    <source>
        <dbReference type="Proteomes" id="UP000678393"/>
    </source>
</evidence>
<dbReference type="PANTHER" id="PTHR10807:SF110">
    <property type="entry name" value="FI17948P1"/>
    <property type="match status" value="1"/>
</dbReference>
<dbReference type="PANTHER" id="PTHR10807">
    <property type="entry name" value="MYOTUBULARIN-RELATED"/>
    <property type="match status" value="1"/>
</dbReference>
<dbReference type="InterPro" id="IPR030564">
    <property type="entry name" value="Myotubularin"/>
</dbReference>
<sequence>ESGCDMTCLVSSLVQIQLDPENRTIAGFQNLIQREWVVMGHPFQKRFHLVFSPDQPESEKAPVFLLFLDCVWQLLQQFPSSFAFTETYLTTLWDTAHIGLFETFLFNSCWHRQKFLKEGRKMTIIALPSAWDWKFQLTDEQVLLFNNPLYNLRESYNLDSVVDSAKNALRLCGDHPSENYRVYLGSQPSIADIFALQETVLKPEVTAGLIKLWSQCFLRWIVPAQIVGGGNPSQYMQQCILAEEIVCLQYKLQILTQQSDQSLPSVNGRHLQSRVRSPRPQSGLVFGSTGYQPRSTQLSCVYITSSFPFSPAVSQHTQHALIGKLSQYLQETEIDHDYAQDDDD</sequence>
<proteinExistence type="inferred from homology"/>
<dbReference type="GO" id="GO:0046856">
    <property type="term" value="P:phosphatidylinositol dephosphorylation"/>
    <property type="evidence" value="ECO:0007669"/>
    <property type="project" value="TreeGrafter"/>
</dbReference>
<dbReference type="InterPro" id="IPR029021">
    <property type="entry name" value="Prot-tyrosine_phosphatase-like"/>
</dbReference>